<accession>A0A099CVX3</accession>
<sequence length="90" mass="9583">MNKHGAILIAAFVLTAFAAPAFADCEDGHWVKSVSSDGQIVVLEDGSVWQVDSADAIDSALWLPTTNIVACDDKLINTDDGETVEAVRIH</sequence>
<proteinExistence type="predicted"/>
<gene>
    <name evidence="3" type="ORF">HNQ86_001179</name>
    <name evidence="2" type="ORF">LF63_0105260</name>
</gene>
<dbReference type="Proteomes" id="UP000560000">
    <property type="component" value="Unassembled WGS sequence"/>
</dbReference>
<dbReference type="STRING" id="1543381.LF63_0105260"/>
<evidence type="ECO:0000313" key="5">
    <source>
        <dbReference type="Proteomes" id="UP000560000"/>
    </source>
</evidence>
<name>A0A099CVX3_9GAMM</name>
<protein>
    <submittedName>
        <fullName evidence="2">Uncharacterized protein</fullName>
    </submittedName>
</protein>
<dbReference type="Proteomes" id="UP000029708">
    <property type="component" value="Unassembled WGS sequence"/>
</dbReference>
<dbReference type="AlphaFoldDB" id="A0A099CVX3"/>
<dbReference type="EMBL" id="JROI01000010">
    <property type="protein sequence ID" value="KGI77826.1"/>
    <property type="molecule type" value="Genomic_DNA"/>
</dbReference>
<evidence type="ECO:0000313" key="3">
    <source>
        <dbReference type="EMBL" id="MBB6183834.1"/>
    </source>
</evidence>
<organism evidence="2 4">
    <name type="scientific">Oleiagrimonas soli</name>
    <dbReference type="NCBI Taxonomy" id="1543381"/>
    <lineage>
        <taxon>Bacteria</taxon>
        <taxon>Pseudomonadati</taxon>
        <taxon>Pseudomonadota</taxon>
        <taxon>Gammaproteobacteria</taxon>
        <taxon>Lysobacterales</taxon>
        <taxon>Rhodanobacteraceae</taxon>
        <taxon>Oleiagrimonas</taxon>
    </lineage>
</organism>
<evidence type="ECO:0000256" key="1">
    <source>
        <dbReference type="SAM" id="SignalP"/>
    </source>
</evidence>
<reference evidence="2 4" key="1">
    <citation type="submission" date="2014-09" db="EMBL/GenBank/DDBJ databases">
        <title>Xanthomonadaceae 3.5X direct submission.</title>
        <authorList>
            <person name="Fang T."/>
            <person name="Wang H."/>
        </authorList>
    </citation>
    <scope>NUCLEOTIDE SEQUENCE [LARGE SCALE GENOMIC DNA]</scope>
    <source>
        <strain evidence="2 4">3.5X</strain>
    </source>
</reference>
<keyword evidence="1" id="KW-0732">Signal</keyword>
<dbReference type="OrthoDB" id="7065546at2"/>
<dbReference type="EMBL" id="JACHET010000001">
    <property type="protein sequence ID" value="MBB6183834.1"/>
    <property type="molecule type" value="Genomic_DNA"/>
</dbReference>
<evidence type="ECO:0000313" key="2">
    <source>
        <dbReference type="EMBL" id="KGI77826.1"/>
    </source>
</evidence>
<dbReference type="HOGENOM" id="CLU_2435045_0_0_6"/>
<evidence type="ECO:0000313" key="4">
    <source>
        <dbReference type="Proteomes" id="UP000029708"/>
    </source>
</evidence>
<feature type="chain" id="PRO_5036291026" evidence="1">
    <location>
        <begin position="24"/>
        <end position="90"/>
    </location>
</feature>
<feature type="signal peptide" evidence="1">
    <location>
        <begin position="1"/>
        <end position="23"/>
    </location>
</feature>
<dbReference type="RefSeq" id="WP_043100137.1">
    <property type="nucleotide sequence ID" value="NZ_JACHET010000001.1"/>
</dbReference>
<reference evidence="3 5" key="2">
    <citation type="submission" date="2020-08" db="EMBL/GenBank/DDBJ databases">
        <title>Genomic Encyclopedia of Type Strains, Phase IV (KMG-IV): sequencing the most valuable type-strain genomes for metagenomic binning, comparative biology and taxonomic classification.</title>
        <authorList>
            <person name="Goeker M."/>
        </authorList>
    </citation>
    <scope>NUCLEOTIDE SEQUENCE [LARGE SCALE GENOMIC DNA]</scope>
    <source>
        <strain evidence="3 5">DSM 107085</strain>
    </source>
</reference>
<keyword evidence="4" id="KW-1185">Reference proteome</keyword>
<comment type="caution">
    <text evidence="2">The sequence shown here is derived from an EMBL/GenBank/DDBJ whole genome shotgun (WGS) entry which is preliminary data.</text>
</comment>